<dbReference type="InterPro" id="IPR007053">
    <property type="entry name" value="LRAT_dom"/>
</dbReference>
<dbReference type="InParanoid" id="A0A1Q3D9R9"/>
<dbReference type="PROSITE" id="PS51934">
    <property type="entry name" value="LRAT"/>
    <property type="match status" value="1"/>
</dbReference>
<evidence type="ECO:0000313" key="3">
    <source>
        <dbReference type="Proteomes" id="UP000187406"/>
    </source>
</evidence>
<keyword evidence="3" id="KW-1185">Reference proteome</keyword>
<protein>
    <submittedName>
        <fullName evidence="2">LRAT domain-containing protein</fullName>
    </submittedName>
</protein>
<gene>
    <name evidence="2" type="ORF">CFOL_v3_32610</name>
</gene>
<dbReference type="Proteomes" id="UP000187406">
    <property type="component" value="Unassembled WGS sequence"/>
</dbReference>
<dbReference type="Gene3D" id="3.90.1720.10">
    <property type="entry name" value="endopeptidase domain like (from Nostoc punctiforme)"/>
    <property type="match status" value="1"/>
</dbReference>
<organism evidence="2 3">
    <name type="scientific">Cephalotus follicularis</name>
    <name type="common">Albany pitcher plant</name>
    <dbReference type="NCBI Taxonomy" id="3775"/>
    <lineage>
        <taxon>Eukaryota</taxon>
        <taxon>Viridiplantae</taxon>
        <taxon>Streptophyta</taxon>
        <taxon>Embryophyta</taxon>
        <taxon>Tracheophyta</taxon>
        <taxon>Spermatophyta</taxon>
        <taxon>Magnoliopsida</taxon>
        <taxon>eudicotyledons</taxon>
        <taxon>Gunneridae</taxon>
        <taxon>Pentapetalae</taxon>
        <taxon>rosids</taxon>
        <taxon>fabids</taxon>
        <taxon>Oxalidales</taxon>
        <taxon>Cephalotaceae</taxon>
        <taxon>Cephalotus</taxon>
    </lineage>
</organism>
<dbReference type="OrthoDB" id="68610at2759"/>
<feature type="domain" description="LRAT" evidence="1">
    <location>
        <begin position="29"/>
        <end position="171"/>
    </location>
</feature>
<comment type="caution">
    <text evidence="2">The sequence shown here is derived from an EMBL/GenBank/DDBJ whole genome shotgun (WGS) entry which is preliminary data.</text>
</comment>
<dbReference type="EMBL" id="BDDD01005304">
    <property type="protein sequence ID" value="GAV89192.1"/>
    <property type="molecule type" value="Genomic_DNA"/>
</dbReference>
<sequence length="201" mass="22437">MEETFETGGQVVTLQRVNKSNLQPGDHVFSFRLGGLYSHHGIYVGDGQVIHFNTPREVIAALAKENPNVPFDEEDDIWESVANGGKGLGIVKTGIDHFGSKIYLYKYGVSWIEFWLRKRGTCCPYKSKSLKEAVDTAKEKLKTGFGTYNLLTNNCEHFATYCRTGTKFSGQVIPKFGDTVQQLPICEIEKITSGTYVNVNV</sequence>
<dbReference type="InterPro" id="IPR038765">
    <property type="entry name" value="Papain-like_cys_pep_sf"/>
</dbReference>
<evidence type="ECO:0000259" key="1">
    <source>
        <dbReference type="PROSITE" id="PS51934"/>
    </source>
</evidence>
<reference evidence="3" key="1">
    <citation type="submission" date="2016-04" db="EMBL/GenBank/DDBJ databases">
        <title>Cephalotus genome sequencing.</title>
        <authorList>
            <person name="Fukushima K."/>
            <person name="Hasebe M."/>
            <person name="Fang X."/>
        </authorList>
    </citation>
    <scope>NUCLEOTIDE SEQUENCE [LARGE SCALE GENOMIC DNA]</scope>
    <source>
        <strain evidence="3">cv. St1</strain>
    </source>
</reference>
<dbReference type="AlphaFoldDB" id="A0A1Q3D9R9"/>
<dbReference type="Pfam" id="PF04970">
    <property type="entry name" value="LRAT"/>
    <property type="match status" value="1"/>
</dbReference>
<dbReference type="PANTHER" id="PTHR46137:SF1">
    <property type="entry name" value="LRAT DOMAIN-CONTAINING PROTEIN"/>
    <property type="match status" value="1"/>
</dbReference>
<evidence type="ECO:0000313" key="2">
    <source>
        <dbReference type="EMBL" id="GAV89192.1"/>
    </source>
</evidence>
<dbReference type="SUPFAM" id="SSF54001">
    <property type="entry name" value="Cysteine proteinases"/>
    <property type="match status" value="1"/>
</dbReference>
<dbReference type="PANTHER" id="PTHR46137">
    <property type="entry name" value="OS05G0310600 PROTEIN"/>
    <property type="match status" value="1"/>
</dbReference>
<proteinExistence type="predicted"/>
<name>A0A1Q3D9R9_CEPFO</name>
<accession>A0A1Q3D9R9</accession>